<comment type="caution">
    <text evidence="7">The sequence shown here is derived from an EMBL/GenBank/DDBJ whole genome shotgun (WGS) entry which is preliminary data.</text>
</comment>
<sequence>MVIAHPPRLRADALRNRERIVSAAREALVEYGAESSLDEIARRAGVGNATLYRHFADRRELIHHVTLSVMARLADRAEAARAEEPDAFRSLRRFVHDAADERIGALCTLLEEGIDPGHPELVAARDRLDEQVERIMADARASGQLRDDIGLGDLIVAITQLTRPLPGKGCATFDQFVHRHLQLFLDGLMAPARSELPGSAATLEDLRRHKHCSASSGPGSAADPGSASGSDVEAGPGTGSGSR</sequence>
<dbReference type="EMBL" id="BMUT01000004">
    <property type="protein sequence ID" value="GGX78019.1"/>
    <property type="molecule type" value="Genomic_DNA"/>
</dbReference>
<accession>A0ABQ2YBY6</accession>
<keyword evidence="1" id="KW-0805">Transcription regulation</keyword>
<evidence type="ECO:0000256" key="2">
    <source>
        <dbReference type="ARBA" id="ARBA00023125"/>
    </source>
</evidence>
<dbReference type="InterPro" id="IPR009057">
    <property type="entry name" value="Homeodomain-like_sf"/>
</dbReference>
<dbReference type="PROSITE" id="PS50977">
    <property type="entry name" value="HTH_TETR_2"/>
    <property type="match status" value="1"/>
</dbReference>
<dbReference type="PANTHER" id="PTHR30055">
    <property type="entry name" value="HTH-TYPE TRANSCRIPTIONAL REGULATOR RUTR"/>
    <property type="match status" value="1"/>
</dbReference>
<feature type="domain" description="HTH tetR-type" evidence="6">
    <location>
        <begin position="14"/>
        <end position="73"/>
    </location>
</feature>
<evidence type="ECO:0000256" key="4">
    <source>
        <dbReference type="PROSITE-ProRule" id="PRU00335"/>
    </source>
</evidence>
<feature type="compositionally biased region" description="Low complexity" evidence="5">
    <location>
        <begin position="213"/>
        <end position="231"/>
    </location>
</feature>
<proteinExistence type="predicted"/>
<feature type="DNA-binding region" description="H-T-H motif" evidence="4">
    <location>
        <begin position="36"/>
        <end position="55"/>
    </location>
</feature>
<protein>
    <submittedName>
        <fullName evidence="7">TetR family transcriptional regulator</fullName>
    </submittedName>
</protein>
<dbReference type="Pfam" id="PF21597">
    <property type="entry name" value="TetR_C_43"/>
    <property type="match status" value="1"/>
</dbReference>
<evidence type="ECO:0000256" key="3">
    <source>
        <dbReference type="ARBA" id="ARBA00023163"/>
    </source>
</evidence>
<feature type="region of interest" description="Disordered" evidence="5">
    <location>
        <begin position="207"/>
        <end position="243"/>
    </location>
</feature>
<organism evidence="7 8">
    <name type="scientific">Streptomyces hiroshimensis</name>
    <dbReference type="NCBI Taxonomy" id="66424"/>
    <lineage>
        <taxon>Bacteria</taxon>
        <taxon>Bacillati</taxon>
        <taxon>Actinomycetota</taxon>
        <taxon>Actinomycetes</taxon>
        <taxon>Kitasatosporales</taxon>
        <taxon>Streptomycetaceae</taxon>
        <taxon>Streptomyces</taxon>
    </lineage>
</organism>
<keyword evidence="8" id="KW-1185">Reference proteome</keyword>
<dbReference type="Gene3D" id="1.10.357.10">
    <property type="entry name" value="Tetracycline Repressor, domain 2"/>
    <property type="match status" value="1"/>
</dbReference>
<keyword evidence="2 4" id="KW-0238">DNA-binding</keyword>
<dbReference type="PRINTS" id="PR00455">
    <property type="entry name" value="HTHTETR"/>
</dbReference>
<dbReference type="Pfam" id="PF00440">
    <property type="entry name" value="TetR_N"/>
    <property type="match status" value="1"/>
</dbReference>
<evidence type="ECO:0000313" key="7">
    <source>
        <dbReference type="EMBL" id="GGX78019.1"/>
    </source>
</evidence>
<dbReference type="InterPro" id="IPR001647">
    <property type="entry name" value="HTH_TetR"/>
</dbReference>
<dbReference type="SUPFAM" id="SSF46689">
    <property type="entry name" value="Homeodomain-like"/>
    <property type="match status" value="1"/>
</dbReference>
<evidence type="ECO:0000313" key="8">
    <source>
        <dbReference type="Proteomes" id="UP000659223"/>
    </source>
</evidence>
<reference evidence="8" key="1">
    <citation type="journal article" date="2019" name="Int. J. Syst. Evol. Microbiol.">
        <title>The Global Catalogue of Microorganisms (GCM) 10K type strain sequencing project: providing services to taxonomists for standard genome sequencing and annotation.</title>
        <authorList>
            <consortium name="The Broad Institute Genomics Platform"/>
            <consortium name="The Broad Institute Genome Sequencing Center for Infectious Disease"/>
            <person name="Wu L."/>
            <person name="Ma J."/>
        </authorList>
    </citation>
    <scope>NUCLEOTIDE SEQUENCE [LARGE SCALE GENOMIC DNA]</scope>
    <source>
        <strain evidence="8">JCM 4586</strain>
    </source>
</reference>
<gene>
    <name evidence="7" type="ORF">GCM10010324_24440</name>
</gene>
<dbReference type="PANTHER" id="PTHR30055:SF234">
    <property type="entry name" value="HTH-TYPE TRANSCRIPTIONAL REGULATOR BETI"/>
    <property type="match status" value="1"/>
</dbReference>
<dbReference type="InterPro" id="IPR049445">
    <property type="entry name" value="TetR_SbtR-like_C"/>
</dbReference>
<evidence type="ECO:0000259" key="6">
    <source>
        <dbReference type="PROSITE" id="PS50977"/>
    </source>
</evidence>
<dbReference type="Proteomes" id="UP000659223">
    <property type="component" value="Unassembled WGS sequence"/>
</dbReference>
<dbReference type="InterPro" id="IPR050109">
    <property type="entry name" value="HTH-type_TetR-like_transc_reg"/>
</dbReference>
<keyword evidence="3" id="KW-0804">Transcription</keyword>
<name>A0ABQ2YBY6_9ACTN</name>
<evidence type="ECO:0000256" key="1">
    <source>
        <dbReference type="ARBA" id="ARBA00023015"/>
    </source>
</evidence>
<dbReference type="InterPro" id="IPR036271">
    <property type="entry name" value="Tet_transcr_reg_TetR-rel_C_sf"/>
</dbReference>
<dbReference type="RefSeq" id="WP_190021682.1">
    <property type="nucleotide sequence ID" value="NZ_BMUT01000004.1"/>
</dbReference>
<evidence type="ECO:0000256" key="5">
    <source>
        <dbReference type="SAM" id="MobiDB-lite"/>
    </source>
</evidence>
<dbReference type="SUPFAM" id="SSF48498">
    <property type="entry name" value="Tetracyclin repressor-like, C-terminal domain"/>
    <property type="match status" value="1"/>
</dbReference>